<name>A0A840V3K4_9BACT</name>
<dbReference type="Pfam" id="PF00881">
    <property type="entry name" value="Nitroreductase"/>
    <property type="match status" value="1"/>
</dbReference>
<gene>
    <name evidence="7" type="ORF">HNQ81_002176</name>
</gene>
<dbReference type="InterPro" id="IPR029479">
    <property type="entry name" value="Nitroreductase"/>
</dbReference>
<dbReference type="InterPro" id="IPR000415">
    <property type="entry name" value="Nitroreductase-like"/>
</dbReference>
<dbReference type="PANTHER" id="PTHR43673:SF10">
    <property type="entry name" value="NADH DEHYDROGENASE_NAD(P)H NITROREDUCTASE XCC3605-RELATED"/>
    <property type="match status" value="1"/>
</dbReference>
<keyword evidence="8" id="KW-1185">Reference proteome</keyword>
<comment type="caution">
    <text evidence="7">The sequence shown here is derived from an EMBL/GenBank/DDBJ whole genome shotgun (WGS) entry which is preliminary data.</text>
</comment>
<dbReference type="Proteomes" id="UP000539642">
    <property type="component" value="Unassembled WGS sequence"/>
</dbReference>
<dbReference type="AlphaFoldDB" id="A0A840V3K4"/>
<dbReference type="InterPro" id="IPR017900">
    <property type="entry name" value="4Fe4S_Fe_S_CS"/>
</dbReference>
<dbReference type="Gene3D" id="3.40.109.10">
    <property type="entry name" value="NADH Oxidase"/>
    <property type="match status" value="1"/>
</dbReference>
<dbReference type="SUPFAM" id="SSF54862">
    <property type="entry name" value="4Fe-4S ferredoxins"/>
    <property type="match status" value="1"/>
</dbReference>
<dbReference type="InterPro" id="IPR017896">
    <property type="entry name" value="4Fe4S_Fe-S-bd"/>
</dbReference>
<feature type="domain" description="4Fe-4S ferredoxin-type" evidence="6">
    <location>
        <begin position="36"/>
        <end position="65"/>
    </location>
</feature>
<accession>A0A840V3K4</accession>
<dbReference type="Pfam" id="PF13187">
    <property type="entry name" value="Fer4_9"/>
    <property type="match status" value="1"/>
</dbReference>
<dbReference type="EMBL" id="JACHEO010000012">
    <property type="protein sequence ID" value="MBB5348440.1"/>
    <property type="molecule type" value="Genomic_DNA"/>
</dbReference>
<dbReference type="SUPFAM" id="SSF55469">
    <property type="entry name" value="FMN-dependent nitroreductase-like"/>
    <property type="match status" value="1"/>
</dbReference>
<evidence type="ECO:0000313" key="7">
    <source>
        <dbReference type="EMBL" id="MBB5348440.1"/>
    </source>
</evidence>
<organism evidence="7 8">
    <name type="scientific">Desulfoprunum benzoelyticum</name>
    <dbReference type="NCBI Taxonomy" id="1506996"/>
    <lineage>
        <taxon>Bacteria</taxon>
        <taxon>Pseudomonadati</taxon>
        <taxon>Thermodesulfobacteriota</taxon>
        <taxon>Desulfobulbia</taxon>
        <taxon>Desulfobulbales</taxon>
        <taxon>Desulfobulbaceae</taxon>
        <taxon>Desulfoprunum</taxon>
    </lineage>
</organism>
<evidence type="ECO:0000256" key="1">
    <source>
        <dbReference type="ARBA" id="ARBA00007118"/>
    </source>
</evidence>
<protein>
    <submittedName>
        <fullName evidence="7">Nitroreductase/NAD-dependent dihydropyrimidine dehydrogenase PreA subunit</fullName>
    </submittedName>
</protein>
<evidence type="ECO:0000256" key="2">
    <source>
        <dbReference type="ARBA" id="ARBA00022723"/>
    </source>
</evidence>
<keyword evidence="4" id="KW-0408">Iron</keyword>
<sequence>MSMLIIDQKKCAQDGLCAADCPMGIIHFEGKGHFPEIAAANEAACIRCGHCVAVCPHGALDHSEVPLASCTALDEALVISSAQADQFLRSRRSIRQFKNKPVERTTMQRLIETARYAPSASNARLVEWLVIDDRQRLEAISAKVIDWMGSLLQDPKATVMPYYQVLVNAWDAGVDSILRSAPCLVTAMAKGPESVRLIDVTLALSYLELAAPKYGLGTCWAGLLQGAMLANPALKQAVGIPRDYPYHFPLMIGYSKVRYYRLPERKPPVIHWG</sequence>
<dbReference type="GO" id="GO:0016491">
    <property type="term" value="F:oxidoreductase activity"/>
    <property type="evidence" value="ECO:0007669"/>
    <property type="project" value="UniProtKB-KW"/>
</dbReference>
<proteinExistence type="inferred from homology"/>
<dbReference type="PANTHER" id="PTHR43673">
    <property type="entry name" value="NAD(P)H NITROREDUCTASE YDGI-RELATED"/>
    <property type="match status" value="1"/>
</dbReference>
<dbReference type="PROSITE" id="PS00198">
    <property type="entry name" value="4FE4S_FER_1"/>
    <property type="match status" value="1"/>
</dbReference>
<dbReference type="RefSeq" id="WP_183351185.1">
    <property type="nucleotide sequence ID" value="NZ_JACHEO010000012.1"/>
</dbReference>
<feature type="domain" description="4Fe-4S ferredoxin-type" evidence="6">
    <location>
        <begin position="2"/>
        <end position="31"/>
    </location>
</feature>
<dbReference type="GO" id="GO:0046872">
    <property type="term" value="F:metal ion binding"/>
    <property type="evidence" value="ECO:0007669"/>
    <property type="project" value="UniProtKB-KW"/>
</dbReference>
<evidence type="ECO:0000259" key="6">
    <source>
        <dbReference type="PROSITE" id="PS51379"/>
    </source>
</evidence>
<dbReference type="CDD" id="cd02143">
    <property type="entry name" value="nitroreductase_FeS-like"/>
    <property type="match status" value="1"/>
</dbReference>
<evidence type="ECO:0000256" key="5">
    <source>
        <dbReference type="ARBA" id="ARBA00023014"/>
    </source>
</evidence>
<evidence type="ECO:0000256" key="3">
    <source>
        <dbReference type="ARBA" id="ARBA00023002"/>
    </source>
</evidence>
<keyword evidence="2" id="KW-0479">Metal-binding</keyword>
<comment type="similarity">
    <text evidence="1">Belongs to the nitroreductase family.</text>
</comment>
<dbReference type="GO" id="GO:0051536">
    <property type="term" value="F:iron-sulfur cluster binding"/>
    <property type="evidence" value="ECO:0007669"/>
    <property type="project" value="UniProtKB-KW"/>
</dbReference>
<dbReference type="Gene3D" id="3.30.70.20">
    <property type="match status" value="1"/>
</dbReference>
<keyword evidence="3" id="KW-0560">Oxidoreductase</keyword>
<dbReference type="PROSITE" id="PS51379">
    <property type="entry name" value="4FE4S_FER_2"/>
    <property type="match status" value="2"/>
</dbReference>
<evidence type="ECO:0000256" key="4">
    <source>
        <dbReference type="ARBA" id="ARBA00023004"/>
    </source>
</evidence>
<reference evidence="7 8" key="1">
    <citation type="submission" date="2020-08" db="EMBL/GenBank/DDBJ databases">
        <title>Genomic Encyclopedia of Type Strains, Phase IV (KMG-IV): sequencing the most valuable type-strain genomes for metagenomic binning, comparative biology and taxonomic classification.</title>
        <authorList>
            <person name="Goeker M."/>
        </authorList>
    </citation>
    <scope>NUCLEOTIDE SEQUENCE [LARGE SCALE GENOMIC DNA]</scope>
    <source>
        <strain evidence="7 8">DSM 28570</strain>
    </source>
</reference>
<keyword evidence="5" id="KW-0411">Iron-sulfur</keyword>
<evidence type="ECO:0000313" key="8">
    <source>
        <dbReference type="Proteomes" id="UP000539642"/>
    </source>
</evidence>